<evidence type="ECO:0000256" key="2">
    <source>
        <dbReference type="ARBA" id="ARBA00022603"/>
    </source>
</evidence>
<evidence type="ECO:0000259" key="4">
    <source>
        <dbReference type="Pfam" id="PF08241"/>
    </source>
</evidence>
<keyword evidence="3" id="KW-0808">Transferase</keyword>
<reference evidence="5" key="1">
    <citation type="journal article" date="2020" name="Fungal Divers.">
        <title>Resolving the Mortierellaceae phylogeny through synthesis of multi-gene phylogenetics and phylogenomics.</title>
        <authorList>
            <person name="Vandepol N."/>
            <person name="Liber J."/>
            <person name="Desiro A."/>
            <person name="Na H."/>
            <person name="Kennedy M."/>
            <person name="Barry K."/>
            <person name="Grigoriev I.V."/>
            <person name="Miller A.N."/>
            <person name="O'Donnell K."/>
            <person name="Stajich J.E."/>
            <person name="Bonito G."/>
        </authorList>
    </citation>
    <scope>NUCLEOTIDE SEQUENCE</scope>
    <source>
        <strain evidence="5">NRRL 2591</strain>
    </source>
</reference>
<dbReference type="Proteomes" id="UP000723463">
    <property type="component" value="Unassembled WGS sequence"/>
</dbReference>
<dbReference type="GO" id="GO:0032259">
    <property type="term" value="P:methylation"/>
    <property type="evidence" value="ECO:0007669"/>
    <property type="project" value="UniProtKB-KW"/>
</dbReference>
<dbReference type="InterPro" id="IPR029063">
    <property type="entry name" value="SAM-dependent_MTases_sf"/>
</dbReference>
<dbReference type="Pfam" id="PF08241">
    <property type="entry name" value="Methyltransf_11"/>
    <property type="match status" value="1"/>
</dbReference>
<dbReference type="Gene3D" id="3.40.50.150">
    <property type="entry name" value="Vaccinia Virus protein VP39"/>
    <property type="match status" value="1"/>
</dbReference>
<dbReference type="GO" id="GO:0008757">
    <property type="term" value="F:S-adenosylmethionine-dependent methyltransferase activity"/>
    <property type="evidence" value="ECO:0007669"/>
    <property type="project" value="InterPro"/>
</dbReference>
<dbReference type="CDD" id="cd02440">
    <property type="entry name" value="AdoMet_MTases"/>
    <property type="match status" value="1"/>
</dbReference>
<keyword evidence="2" id="KW-0489">Methyltransferase</keyword>
<comment type="similarity">
    <text evidence="1">Belongs to the methyltransferase superfamily.</text>
</comment>
<comment type="caution">
    <text evidence="5">The sequence shown here is derived from an EMBL/GenBank/DDBJ whole genome shotgun (WGS) entry which is preliminary data.</text>
</comment>
<evidence type="ECO:0000313" key="5">
    <source>
        <dbReference type="EMBL" id="KAF9549742.1"/>
    </source>
</evidence>
<protein>
    <recommendedName>
        <fullName evidence="4">Methyltransferase type 11 domain-containing protein</fullName>
    </recommendedName>
</protein>
<dbReference type="SUPFAM" id="SSF53335">
    <property type="entry name" value="S-adenosyl-L-methionine-dependent methyltransferases"/>
    <property type="match status" value="1"/>
</dbReference>
<feature type="domain" description="Methyltransferase type 11" evidence="4">
    <location>
        <begin position="44"/>
        <end position="133"/>
    </location>
</feature>
<sequence>MATFSSKSFNSALYQSFRPGYNNNFFKMVYNYHAKHNGQFDTAVDVGTGTGQVAVVLAEKFKQVHGIDASATMLSNAIQKPNITYHATKSEDLSVIPTSSVDVLTVAQAMHWFHHPTFFSEVKRVLKPHGTFAAVGYSFVIFEDHPRATRKIYELGDQPDKLGTLWDSGRLILDNLYKSIDVPLQNVERHYFPSSIKSQFHTLTKDDVTAAAAAAAGTEASLPPVMTGRVTMKHFRNYIKTWSSYKNYCEKYPSRPDIVDLTIDAILQEENLKEEDEVNITWPTVVILGENDG</sequence>
<gene>
    <name evidence="5" type="ORF">EC957_002807</name>
</gene>
<dbReference type="PANTHER" id="PTHR44942:SF4">
    <property type="entry name" value="METHYLTRANSFERASE TYPE 11 DOMAIN-CONTAINING PROTEIN"/>
    <property type="match status" value="1"/>
</dbReference>
<name>A0A9P6K7M0_9FUNG</name>
<dbReference type="PANTHER" id="PTHR44942">
    <property type="entry name" value="METHYLTRANSF_11 DOMAIN-CONTAINING PROTEIN"/>
    <property type="match status" value="1"/>
</dbReference>
<evidence type="ECO:0000256" key="3">
    <source>
        <dbReference type="ARBA" id="ARBA00022679"/>
    </source>
</evidence>
<accession>A0A9P6K7M0</accession>
<keyword evidence="6" id="KW-1185">Reference proteome</keyword>
<proteinExistence type="inferred from homology"/>
<dbReference type="AlphaFoldDB" id="A0A9P6K7M0"/>
<dbReference type="InterPro" id="IPR051052">
    <property type="entry name" value="Diverse_substrate_MTase"/>
</dbReference>
<dbReference type="EMBL" id="JAAAXW010000016">
    <property type="protein sequence ID" value="KAF9549742.1"/>
    <property type="molecule type" value="Genomic_DNA"/>
</dbReference>
<organism evidence="5 6">
    <name type="scientific">Mortierella hygrophila</name>
    <dbReference type="NCBI Taxonomy" id="979708"/>
    <lineage>
        <taxon>Eukaryota</taxon>
        <taxon>Fungi</taxon>
        <taxon>Fungi incertae sedis</taxon>
        <taxon>Mucoromycota</taxon>
        <taxon>Mortierellomycotina</taxon>
        <taxon>Mortierellomycetes</taxon>
        <taxon>Mortierellales</taxon>
        <taxon>Mortierellaceae</taxon>
        <taxon>Mortierella</taxon>
    </lineage>
</organism>
<evidence type="ECO:0000256" key="1">
    <source>
        <dbReference type="ARBA" id="ARBA00008361"/>
    </source>
</evidence>
<evidence type="ECO:0000313" key="6">
    <source>
        <dbReference type="Proteomes" id="UP000723463"/>
    </source>
</evidence>
<dbReference type="InterPro" id="IPR013216">
    <property type="entry name" value="Methyltransf_11"/>
</dbReference>